<proteinExistence type="predicted"/>
<keyword evidence="2" id="KW-1185">Reference proteome</keyword>
<dbReference type="Proteomes" id="UP001054252">
    <property type="component" value="Unassembled WGS sequence"/>
</dbReference>
<organism evidence="1 2">
    <name type="scientific">Rubroshorea leprosula</name>
    <dbReference type="NCBI Taxonomy" id="152421"/>
    <lineage>
        <taxon>Eukaryota</taxon>
        <taxon>Viridiplantae</taxon>
        <taxon>Streptophyta</taxon>
        <taxon>Embryophyta</taxon>
        <taxon>Tracheophyta</taxon>
        <taxon>Spermatophyta</taxon>
        <taxon>Magnoliopsida</taxon>
        <taxon>eudicotyledons</taxon>
        <taxon>Gunneridae</taxon>
        <taxon>Pentapetalae</taxon>
        <taxon>rosids</taxon>
        <taxon>malvids</taxon>
        <taxon>Malvales</taxon>
        <taxon>Dipterocarpaceae</taxon>
        <taxon>Rubroshorea</taxon>
    </lineage>
</organism>
<sequence length="70" mass="7766">MWRLISSGTLSGWRNKASSSNWRGLVAYPLIFGNLEIRCTSTNVAKGAISLLISRLSLTLHCILCQFLLL</sequence>
<comment type="caution">
    <text evidence="1">The sequence shown here is derived from an EMBL/GenBank/DDBJ whole genome shotgun (WGS) entry which is preliminary data.</text>
</comment>
<dbReference type="AlphaFoldDB" id="A0AAV5L5Z4"/>
<evidence type="ECO:0000313" key="1">
    <source>
        <dbReference type="EMBL" id="GKV32665.1"/>
    </source>
</evidence>
<gene>
    <name evidence="1" type="ORF">SLEP1_g41257</name>
</gene>
<dbReference type="EMBL" id="BPVZ01000097">
    <property type="protein sequence ID" value="GKV32665.1"/>
    <property type="molecule type" value="Genomic_DNA"/>
</dbReference>
<protein>
    <submittedName>
        <fullName evidence="1">Uncharacterized protein</fullName>
    </submittedName>
</protein>
<accession>A0AAV5L5Z4</accession>
<evidence type="ECO:0000313" key="2">
    <source>
        <dbReference type="Proteomes" id="UP001054252"/>
    </source>
</evidence>
<reference evidence="1 2" key="1">
    <citation type="journal article" date="2021" name="Commun. Biol.">
        <title>The genome of Shorea leprosula (Dipterocarpaceae) highlights the ecological relevance of drought in aseasonal tropical rainforests.</title>
        <authorList>
            <person name="Ng K.K.S."/>
            <person name="Kobayashi M.J."/>
            <person name="Fawcett J.A."/>
            <person name="Hatakeyama M."/>
            <person name="Paape T."/>
            <person name="Ng C.H."/>
            <person name="Ang C.C."/>
            <person name="Tnah L.H."/>
            <person name="Lee C.T."/>
            <person name="Nishiyama T."/>
            <person name="Sese J."/>
            <person name="O'Brien M.J."/>
            <person name="Copetti D."/>
            <person name="Mohd Noor M.I."/>
            <person name="Ong R.C."/>
            <person name="Putra M."/>
            <person name="Sireger I.Z."/>
            <person name="Indrioko S."/>
            <person name="Kosugi Y."/>
            <person name="Izuno A."/>
            <person name="Isagi Y."/>
            <person name="Lee S.L."/>
            <person name="Shimizu K.K."/>
        </authorList>
    </citation>
    <scope>NUCLEOTIDE SEQUENCE [LARGE SCALE GENOMIC DNA]</scope>
    <source>
        <strain evidence="1">214</strain>
    </source>
</reference>
<name>A0AAV5L5Z4_9ROSI</name>